<keyword evidence="1" id="KW-0472">Membrane</keyword>
<protein>
    <recommendedName>
        <fullName evidence="3">Phage holin family protein</fullName>
    </recommendedName>
</protein>
<evidence type="ECO:0000256" key="1">
    <source>
        <dbReference type="SAM" id="Phobius"/>
    </source>
</evidence>
<dbReference type="EMBL" id="CZQE01000016">
    <property type="protein sequence ID" value="CUS43191.1"/>
    <property type="molecule type" value="Genomic_DNA"/>
</dbReference>
<evidence type="ECO:0000313" key="2">
    <source>
        <dbReference type="EMBL" id="CUS43191.1"/>
    </source>
</evidence>
<accession>A0A160TG67</accession>
<dbReference type="InterPro" id="IPR009937">
    <property type="entry name" value="Phage_holin_3_6"/>
</dbReference>
<dbReference type="Pfam" id="PF07332">
    <property type="entry name" value="Phage_holin_3_6"/>
    <property type="match status" value="1"/>
</dbReference>
<dbReference type="AlphaFoldDB" id="A0A160TG67"/>
<keyword evidence="1" id="KW-0812">Transmembrane</keyword>
<reference evidence="2" key="1">
    <citation type="submission" date="2015-10" db="EMBL/GenBank/DDBJ databases">
        <authorList>
            <person name="Gilbert D.G."/>
        </authorList>
    </citation>
    <scope>NUCLEOTIDE SEQUENCE</scope>
</reference>
<feature type="transmembrane region" description="Helical" evidence="1">
    <location>
        <begin position="50"/>
        <end position="77"/>
    </location>
</feature>
<name>A0A160TG67_9ZZZZ</name>
<feature type="transmembrane region" description="Helical" evidence="1">
    <location>
        <begin position="83"/>
        <end position="105"/>
    </location>
</feature>
<gene>
    <name evidence="2" type="ORF">MGWOODY_Smn3562</name>
</gene>
<sequence length="119" mass="12909">MAERPPEEHDSNSIAALFSRLIDDAERFVRAEIRLYRAQFLSRVGEARTAIILGVVALLLAQSAMIATVLGLLLILRRPLGEVGATILVVVLSLGAAALLVRAAIAKVRKITDIRDKPE</sequence>
<organism evidence="2">
    <name type="scientific">hydrothermal vent metagenome</name>
    <dbReference type="NCBI Taxonomy" id="652676"/>
    <lineage>
        <taxon>unclassified sequences</taxon>
        <taxon>metagenomes</taxon>
        <taxon>ecological metagenomes</taxon>
    </lineage>
</organism>
<evidence type="ECO:0008006" key="3">
    <source>
        <dbReference type="Google" id="ProtNLM"/>
    </source>
</evidence>
<proteinExistence type="predicted"/>
<keyword evidence="1" id="KW-1133">Transmembrane helix</keyword>